<feature type="compositionally biased region" description="Basic and acidic residues" evidence="1">
    <location>
        <begin position="164"/>
        <end position="181"/>
    </location>
</feature>
<evidence type="ECO:0000256" key="1">
    <source>
        <dbReference type="SAM" id="MobiDB-lite"/>
    </source>
</evidence>
<dbReference type="EMBL" id="JARQZJ010000002">
    <property type="protein sequence ID" value="KAK9869929.1"/>
    <property type="molecule type" value="Genomic_DNA"/>
</dbReference>
<feature type="chain" id="PRO_5043777462" evidence="2">
    <location>
        <begin position="24"/>
        <end position="216"/>
    </location>
</feature>
<reference evidence="3 4" key="1">
    <citation type="submission" date="2023-03" db="EMBL/GenBank/DDBJ databases">
        <title>Genome insight into feeding habits of ladybird beetles.</title>
        <authorList>
            <person name="Li H.-S."/>
            <person name="Huang Y.-H."/>
            <person name="Pang H."/>
        </authorList>
    </citation>
    <scope>NUCLEOTIDE SEQUENCE [LARGE SCALE GENOMIC DNA]</scope>
    <source>
        <strain evidence="3">SYSU_2023b</strain>
        <tissue evidence="3">Whole body</tissue>
    </source>
</reference>
<evidence type="ECO:0000256" key="2">
    <source>
        <dbReference type="SAM" id="SignalP"/>
    </source>
</evidence>
<protein>
    <submittedName>
        <fullName evidence="3">Uncharacterized protein</fullName>
    </submittedName>
</protein>
<dbReference type="AlphaFoldDB" id="A0AAW1TIQ1"/>
<keyword evidence="4" id="KW-1185">Reference proteome</keyword>
<accession>A0AAW1TIQ1</accession>
<evidence type="ECO:0000313" key="3">
    <source>
        <dbReference type="EMBL" id="KAK9869929.1"/>
    </source>
</evidence>
<feature type="signal peptide" evidence="2">
    <location>
        <begin position="1"/>
        <end position="23"/>
    </location>
</feature>
<keyword evidence="2" id="KW-0732">Signal</keyword>
<organism evidence="3 4">
    <name type="scientific">Henosepilachna vigintioctopunctata</name>
    <dbReference type="NCBI Taxonomy" id="420089"/>
    <lineage>
        <taxon>Eukaryota</taxon>
        <taxon>Metazoa</taxon>
        <taxon>Ecdysozoa</taxon>
        <taxon>Arthropoda</taxon>
        <taxon>Hexapoda</taxon>
        <taxon>Insecta</taxon>
        <taxon>Pterygota</taxon>
        <taxon>Neoptera</taxon>
        <taxon>Endopterygota</taxon>
        <taxon>Coleoptera</taxon>
        <taxon>Polyphaga</taxon>
        <taxon>Cucujiformia</taxon>
        <taxon>Coccinelloidea</taxon>
        <taxon>Coccinellidae</taxon>
        <taxon>Epilachninae</taxon>
        <taxon>Epilachnini</taxon>
        <taxon>Henosepilachna</taxon>
    </lineage>
</organism>
<gene>
    <name evidence="3" type="ORF">WA026_006026</name>
</gene>
<dbReference type="Proteomes" id="UP001431783">
    <property type="component" value="Unassembled WGS sequence"/>
</dbReference>
<evidence type="ECO:0000313" key="4">
    <source>
        <dbReference type="Proteomes" id="UP001431783"/>
    </source>
</evidence>
<feature type="region of interest" description="Disordered" evidence="1">
    <location>
        <begin position="164"/>
        <end position="216"/>
    </location>
</feature>
<feature type="compositionally biased region" description="Polar residues" evidence="1">
    <location>
        <begin position="184"/>
        <end position="208"/>
    </location>
</feature>
<sequence length="216" mass="24863">MLASKVISIVLCSVLLIISEARGAPKFSINFEGDTNEVPNHNQEAQWLASDEHVSSDQDNTEPHNIQIRSAFLPTIHILKTPSILIGKLKNHLGFGPKHPGCHEDNQYRFEEGPTPEFNFDRHNFDESERTHKHHGFHHDRTEFHKHGAEWNEFPHNDHFHNHQFEPFHPKHNPHHQDKKPTHQHSPSHVSTNDGKIFTNSVSSTTPQIDIRFGDP</sequence>
<comment type="caution">
    <text evidence="3">The sequence shown here is derived from an EMBL/GenBank/DDBJ whole genome shotgun (WGS) entry which is preliminary data.</text>
</comment>
<name>A0AAW1TIQ1_9CUCU</name>
<proteinExistence type="predicted"/>